<feature type="compositionally biased region" description="Low complexity" evidence="1">
    <location>
        <begin position="203"/>
        <end position="216"/>
    </location>
</feature>
<feature type="compositionally biased region" description="Acidic residues" evidence="1">
    <location>
        <begin position="186"/>
        <end position="202"/>
    </location>
</feature>
<evidence type="ECO:0000313" key="2">
    <source>
        <dbReference type="EnsemblMetazoa" id="ASTEI00892-PA"/>
    </source>
</evidence>
<accession>A0A182XXF6</accession>
<evidence type="ECO:0000256" key="1">
    <source>
        <dbReference type="SAM" id="MobiDB-lite"/>
    </source>
</evidence>
<reference evidence="3" key="1">
    <citation type="journal article" date="2014" name="Genome Biol.">
        <title>Genome analysis of a major urban malaria vector mosquito, Anopheles stephensi.</title>
        <authorList>
            <person name="Jiang X."/>
            <person name="Peery A."/>
            <person name="Hall A.B."/>
            <person name="Sharma A."/>
            <person name="Chen X.G."/>
            <person name="Waterhouse R.M."/>
            <person name="Komissarov A."/>
            <person name="Riehle M.M."/>
            <person name="Shouche Y."/>
            <person name="Sharakhova M.V."/>
            <person name="Lawson D."/>
            <person name="Pakpour N."/>
            <person name="Arensburger P."/>
            <person name="Davidson V.L."/>
            <person name="Eiglmeier K."/>
            <person name="Emrich S."/>
            <person name="George P."/>
            <person name="Kennedy R.C."/>
            <person name="Mane S.P."/>
            <person name="Maslen G."/>
            <person name="Oringanje C."/>
            <person name="Qi Y."/>
            <person name="Settlage R."/>
            <person name="Tojo M."/>
            <person name="Tubio J.M."/>
            <person name="Unger M.F."/>
            <person name="Wang B."/>
            <person name="Vernick K.D."/>
            <person name="Ribeiro J.M."/>
            <person name="James A.A."/>
            <person name="Michel K."/>
            <person name="Riehle M.A."/>
            <person name="Luckhart S."/>
            <person name="Sharakhov I.V."/>
            <person name="Tu Z."/>
        </authorList>
    </citation>
    <scope>NUCLEOTIDE SEQUENCE [LARGE SCALE GENOMIC DNA]</scope>
    <source>
        <strain evidence="3">Indian</strain>
    </source>
</reference>
<feature type="compositionally biased region" description="Pro residues" evidence="1">
    <location>
        <begin position="217"/>
        <end position="245"/>
    </location>
</feature>
<dbReference type="EnsemblMetazoa" id="ASTEI00892-RA">
    <property type="protein sequence ID" value="ASTEI00892-PA"/>
    <property type="gene ID" value="ASTEI00892"/>
</dbReference>
<protein>
    <submittedName>
        <fullName evidence="2">Uncharacterized protein</fullName>
    </submittedName>
</protein>
<evidence type="ECO:0000313" key="3">
    <source>
        <dbReference type="Proteomes" id="UP000076408"/>
    </source>
</evidence>
<reference evidence="2" key="2">
    <citation type="submission" date="2020-05" db="UniProtKB">
        <authorList>
            <consortium name="EnsemblMetazoa"/>
        </authorList>
    </citation>
    <scope>IDENTIFICATION</scope>
    <source>
        <strain evidence="2">Indian</strain>
    </source>
</reference>
<keyword evidence="3" id="KW-1185">Reference proteome</keyword>
<dbReference type="VEuPathDB" id="VectorBase:ASTEI00892"/>
<dbReference type="AlphaFoldDB" id="A0A182XXF6"/>
<organism evidence="2 3">
    <name type="scientific">Anopheles stephensi</name>
    <name type="common">Indo-Pakistan malaria mosquito</name>
    <dbReference type="NCBI Taxonomy" id="30069"/>
    <lineage>
        <taxon>Eukaryota</taxon>
        <taxon>Metazoa</taxon>
        <taxon>Ecdysozoa</taxon>
        <taxon>Arthropoda</taxon>
        <taxon>Hexapoda</taxon>
        <taxon>Insecta</taxon>
        <taxon>Pterygota</taxon>
        <taxon>Neoptera</taxon>
        <taxon>Endopterygota</taxon>
        <taxon>Diptera</taxon>
        <taxon>Nematocera</taxon>
        <taxon>Culicoidea</taxon>
        <taxon>Culicidae</taxon>
        <taxon>Anophelinae</taxon>
        <taxon>Anopheles</taxon>
    </lineage>
</organism>
<dbReference type="VEuPathDB" id="VectorBase:ASTE016324"/>
<name>A0A182XXF6_ANOST</name>
<dbReference type="OMA" id="VEIKCCD"/>
<sequence length="251" mass="29195">MILEDTVKFRKCAKTPEDVAQWRLTYNFIVETKYFLERYDSIVETWDLCDKQFLMYMWNIEELLTKLLYKYTTVSTDYIKHARLPKVEIKCCDHLFESSKDLHKHYYTVHHTPGRVNDVRFCEMKAGLVKLVFYKNSLKYYLEFGTWCDHVLCLYLKKIYRKVNVTLDPFRDAPPPAPVKPKAQEPETESEVESELESEPEPQSESQTAPQSEPQPEAQPAPQPEALPAPQPEALPAPEPVPQPEPVESVA</sequence>
<feature type="region of interest" description="Disordered" evidence="1">
    <location>
        <begin position="170"/>
        <end position="251"/>
    </location>
</feature>
<dbReference type="VEuPathDB" id="VectorBase:ASTEI20_043321"/>
<proteinExistence type="predicted"/>
<dbReference type="Proteomes" id="UP000076408">
    <property type="component" value="Unassembled WGS sequence"/>
</dbReference>
<dbReference type="STRING" id="30069.A0A182XXF6"/>